<proteinExistence type="predicted"/>
<sequence>MPESCWYTKDFKTPQLSLSCTRRSFETVLRLKEANPQRQARISFICPKDPCSSDKNGVTVLKSCVTDILPATGHNPYR</sequence>
<dbReference type="EMBL" id="CAJRST010041110">
    <property type="protein sequence ID" value="CAG6021269.1"/>
    <property type="molecule type" value="Genomic_DNA"/>
</dbReference>
<name>A0A8S4C2K9_9TELE</name>
<dbReference type="AlphaFoldDB" id="A0A8S4C2K9"/>
<reference evidence="1" key="1">
    <citation type="submission" date="2021-05" db="EMBL/GenBank/DDBJ databases">
        <authorList>
            <person name="Tigano A."/>
        </authorList>
    </citation>
    <scope>NUCLEOTIDE SEQUENCE</scope>
</reference>
<comment type="caution">
    <text evidence="1">The sequence shown here is derived from an EMBL/GenBank/DDBJ whole genome shotgun (WGS) entry which is preliminary data.</text>
</comment>
<accession>A0A8S4C2K9</accession>
<protein>
    <submittedName>
        <fullName evidence="1">(Atlantic silverside) hypothetical protein</fullName>
    </submittedName>
</protein>
<gene>
    <name evidence="1" type="ORF">MMEN_LOCUS21481</name>
</gene>
<dbReference type="Proteomes" id="UP000677803">
    <property type="component" value="Unassembled WGS sequence"/>
</dbReference>
<evidence type="ECO:0000313" key="1">
    <source>
        <dbReference type="EMBL" id="CAG6021269.1"/>
    </source>
</evidence>
<keyword evidence="2" id="KW-1185">Reference proteome</keyword>
<evidence type="ECO:0000313" key="2">
    <source>
        <dbReference type="Proteomes" id="UP000677803"/>
    </source>
</evidence>
<organism evidence="1 2">
    <name type="scientific">Menidia menidia</name>
    <name type="common">Atlantic silverside</name>
    <dbReference type="NCBI Taxonomy" id="238744"/>
    <lineage>
        <taxon>Eukaryota</taxon>
        <taxon>Metazoa</taxon>
        <taxon>Chordata</taxon>
        <taxon>Craniata</taxon>
        <taxon>Vertebrata</taxon>
        <taxon>Euteleostomi</taxon>
        <taxon>Actinopterygii</taxon>
        <taxon>Neopterygii</taxon>
        <taxon>Teleostei</taxon>
        <taxon>Neoteleostei</taxon>
        <taxon>Acanthomorphata</taxon>
        <taxon>Ovalentaria</taxon>
        <taxon>Atherinomorphae</taxon>
        <taxon>Atheriniformes</taxon>
        <taxon>Atherinopsidae</taxon>
        <taxon>Menidiinae</taxon>
        <taxon>Menidia</taxon>
    </lineage>
</organism>